<evidence type="ECO:0000256" key="1">
    <source>
        <dbReference type="SAM" id="MobiDB-lite"/>
    </source>
</evidence>
<dbReference type="Proteomes" id="UP000324897">
    <property type="component" value="Chromosome 2"/>
</dbReference>
<keyword evidence="2" id="KW-0812">Transmembrane</keyword>
<gene>
    <name evidence="3" type="ORF">EJB05_26411</name>
</gene>
<keyword evidence="2" id="KW-0472">Membrane</keyword>
<sequence>MAHGNAADATEAPLLSSPNTPRRNMFAFFCSTLASMTTILMGYNLALMSGAQLFMREDIGLTDEQVEVLSGSMNL</sequence>
<accession>A0A5J9UJR0</accession>
<evidence type="ECO:0000256" key="2">
    <source>
        <dbReference type="SAM" id="Phobius"/>
    </source>
</evidence>
<evidence type="ECO:0000313" key="4">
    <source>
        <dbReference type="Proteomes" id="UP000324897"/>
    </source>
</evidence>
<keyword evidence="4" id="KW-1185">Reference proteome</keyword>
<dbReference type="OrthoDB" id="686310at2759"/>
<dbReference type="Gramene" id="TVU24019">
    <property type="protein sequence ID" value="TVU24019"/>
    <property type="gene ID" value="EJB05_26411"/>
</dbReference>
<feature type="region of interest" description="Disordered" evidence="1">
    <location>
        <begin position="1"/>
        <end position="22"/>
    </location>
</feature>
<keyword evidence="2" id="KW-1133">Transmembrane helix</keyword>
<reference evidence="3 4" key="1">
    <citation type="journal article" date="2019" name="Sci. Rep.">
        <title>A high-quality genome of Eragrostis curvula grass provides insights into Poaceae evolution and supports new strategies to enhance forage quality.</title>
        <authorList>
            <person name="Carballo J."/>
            <person name="Santos B.A.C.M."/>
            <person name="Zappacosta D."/>
            <person name="Garbus I."/>
            <person name="Selva J.P."/>
            <person name="Gallo C.A."/>
            <person name="Diaz A."/>
            <person name="Albertini E."/>
            <person name="Caccamo M."/>
            <person name="Echenique V."/>
        </authorList>
    </citation>
    <scope>NUCLEOTIDE SEQUENCE [LARGE SCALE GENOMIC DNA]</scope>
    <source>
        <strain evidence="4">cv. Victoria</strain>
        <tissue evidence="3">Leaf</tissue>
    </source>
</reference>
<name>A0A5J9UJR0_9POAL</name>
<protein>
    <recommendedName>
        <fullName evidence="5">Major facilitator superfamily (MFS) profile domain-containing protein</fullName>
    </recommendedName>
</protein>
<evidence type="ECO:0008006" key="5">
    <source>
        <dbReference type="Google" id="ProtNLM"/>
    </source>
</evidence>
<dbReference type="AlphaFoldDB" id="A0A5J9UJR0"/>
<feature type="non-terminal residue" evidence="3">
    <location>
        <position position="75"/>
    </location>
</feature>
<comment type="caution">
    <text evidence="3">The sequence shown here is derived from an EMBL/GenBank/DDBJ whole genome shotgun (WGS) entry which is preliminary data.</text>
</comment>
<organism evidence="3 4">
    <name type="scientific">Eragrostis curvula</name>
    <name type="common">weeping love grass</name>
    <dbReference type="NCBI Taxonomy" id="38414"/>
    <lineage>
        <taxon>Eukaryota</taxon>
        <taxon>Viridiplantae</taxon>
        <taxon>Streptophyta</taxon>
        <taxon>Embryophyta</taxon>
        <taxon>Tracheophyta</taxon>
        <taxon>Spermatophyta</taxon>
        <taxon>Magnoliopsida</taxon>
        <taxon>Liliopsida</taxon>
        <taxon>Poales</taxon>
        <taxon>Poaceae</taxon>
        <taxon>PACMAD clade</taxon>
        <taxon>Chloridoideae</taxon>
        <taxon>Eragrostideae</taxon>
        <taxon>Eragrostidinae</taxon>
        <taxon>Eragrostis</taxon>
    </lineage>
</organism>
<dbReference type="EMBL" id="RWGY01000013">
    <property type="protein sequence ID" value="TVU24019.1"/>
    <property type="molecule type" value="Genomic_DNA"/>
</dbReference>
<evidence type="ECO:0000313" key="3">
    <source>
        <dbReference type="EMBL" id="TVU24019.1"/>
    </source>
</evidence>
<proteinExistence type="predicted"/>
<feature type="transmembrane region" description="Helical" evidence="2">
    <location>
        <begin position="25"/>
        <end position="46"/>
    </location>
</feature>